<accession>A0A9P8QQ72</accession>
<organism evidence="2 3">
    <name type="scientific">Trichoderma cornu-damae</name>
    <dbReference type="NCBI Taxonomy" id="654480"/>
    <lineage>
        <taxon>Eukaryota</taxon>
        <taxon>Fungi</taxon>
        <taxon>Dikarya</taxon>
        <taxon>Ascomycota</taxon>
        <taxon>Pezizomycotina</taxon>
        <taxon>Sordariomycetes</taxon>
        <taxon>Hypocreomycetidae</taxon>
        <taxon>Hypocreales</taxon>
        <taxon>Hypocreaceae</taxon>
        <taxon>Trichoderma</taxon>
    </lineage>
</organism>
<dbReference type="EMBL" id="JAIWOZ010000003">
    <property type="protein sequence ID" value="KAH6607203.1"/>
    <property type="molecule type" value="Genomic_DNA"/>
</dbReference>
<name>A0A9P8QQ72_9HYPO</name>
<evidence type="ECO:0000313" key="2">
    <source>
        <dbReference type="EMBL" id="KAH6607203.1"/>
    </source>
</evidence>
<dbReference type="Proteomes" id="UP000827724">
    <property type="component" value="Unassembled WGS sequence"/>
</dbReference>
<protein>
    <submittedName>
        <fullName evidence="2">Uncharacterized protein</fullName>
    </submittedName>
</protein>
<gene>
    <name evidence="2" type="ORF">Trco_003516</name>
</gene>
<dbReference type="AlphaFoldDB" id="A0A9P8QQ72"/>
<proteinExistence type="predicted"/>
<reference evidence="2" key="1">
    <citation type="submission" date="2021-08" db="EMBL/GenBank/DDBJ databases">
        <title>Chromosome-Level Trichoderma cornu-damae using Hi-C Data.</title>
        <authorList>
            <person name="Kim C.S."/>
        </authorList>
    </citation>
    <scope>NUCLEOTIDE SEQUENCE</scope>
    <source>
        <strain evidence="2">KA19-0412C</strain>
    </source>
</reference>
<comment type="caution">
    <text evidence="2">The sequence shown here is derived from an EMBL/GenBank/DDBJ whole genome shotgun (WGS) entry which is preliminary data.</text>
</comment>
<evidence type="ECO:0000313" key="3">
    <source>
        <dbReference type="Proteomes" id="UP000827724"/>
    </source>
</evidence>
<sequence length="115" mass="12833">MTATPALVHNGIFPRVTSKQIPNGIFLLICLACKFQSQREYRQKQKRLPIARSVEDGHIGPPFPEASRRDKPQDLRFGSGSPAKSPASDRLPDAFSQGSPADMTRHGFSLRYLRL</sequence>
<feature type="region of interest" description="Disordered" evidence="1">
    <location>
        <begin position="45"/>
        <end position="106"/>
    </location>
</feature>
<keyword evidence="3" id="KW-1185">Reference proteome</keyword>
<evidence type="ECO:0000256" key="1">
    <source>
        <dbReference type="SAM" id="MobiDB-lite"/>
    </source>
</evidence>